<protein>
    <submittedName>
        <fullName evidence="1">Uncharacterized protein</fullName>
    </submittedName>
</protein>
<dbReference type="EMBL" id="JAFFGZ010000006">
    <property type="protein sequence ID" value="KAK4643803.1"/>
    <property type="molecule type" value="Genomic_DNA"/>
</dbReference>
<proteinExistence type="predicted"/>
<evidence type="ECO:0000313" key="2">
    <source>
        <dbReference type="Proteomes" id="UP001322138"/>
    </source>
</evidence>
<accession>A0ABR0FIM1</accession>
<evidence type="ECO:0000313" key="1">
    <source>
        <dbReference type="EMBL" id="KAK4643803.1"/>
    </source>
</evidence>
<dbReference type="RefSeq" id="XP_062732779.1">
    <property type="nucleotide sequence ID" value="XM_062872717.1"/>
</dbReference>
<organism evidence="1 2">
    <name type="scientific">Podospora bellae-mahoneyi</name>
    <dbReference type="NCBI Taxonomy" id="2093777"/>
    <lineage>
        <taxon>Eukaryota</taxon>
        <taxon>Fungi</taxon>
        <taxon>Dikarya</taxon>
        <taxon>Ascomycota</taxon>
        <taxon>Pezizomycotina</taxon>
        <taxon>Sordariomycetes</taxon>
        <taxon>Sordariomycetidae</taxon>
        <taxon>Sordariales</taxon>
        <taxon>Podosporaceae</taxon>
        <taxon>Podospora</taxon>
    </lineage>
</organism>
<sequence length="65" mass="7370">MFFPAMVGVETIVDGIQVFDPSSKNKATHHPHISLRTLPSLCDIFWYVNVITREAGRHLNFNTSL</sequence>
<keyword evidence="2" id="KW-1185">Reference proteome</keyword>
<reference evidence="1 2" key="1">
    <citation type="journal article" date="2023" name="bioRxiv">
        <title>High-quality genome assemblies of four members of thePodospora anserinaspecies complex.</title>
        <authorList>
            <person name="Ament-Velasquez S.L."/>
            <person name="Vogan A.A."/>
            <person name="Wallerman O."/>
            <person name="Hartmann F."/>
            <person name="Gautier V."/>
            <person name="Silar P."/>
            <person name="Giraud T."/>
            <person name="Johannesson H."/>
        </authorList>
    </citation>
    <scope>NUCLEOTIDE SEQUENCE [LARGE SCALE GENOMIC DNA]</scope>
    <source>
        <strain evidence="1 2">CBS 112042</strain>
    </source>
</reference>
<name>A0ABR0FIM1_9PEZI</name>
<dbReference type="Proteomes" id="UP001322138">
    <property type="component" value="Unassembled WGS sequence"/>
</dbReference>
<comment type="caution">
    <text evidence="1">The sequence shown here is derived from an EMBL/GenBank/DDBJ whole genome shotgun (WGS) entry which is preliminary data.</text>
</comment>
<gene>
    <name evidence="1" type="ORF">QC761_0071680</name>
</gene>
<dbReference type="GeneID" id="87891981"/>